<dbReference type="CDD" id="cd04080">
    <property type="entry name" value="CBM6_cellulase-like"/>
    <property type="match status" value="2"/>
</dbReference>
<dbReference type="InterPro" id="IPR006584">
    <property type="entry name" value="Cellulose-bd_IV"/>
</dbReference>
<keyword evidence="12" id="KW-0325">Glycoprotein</keyword>
<evidence type="ECO:0000256" key="2">
    <source>
        <dbReference type="ARBA" id="ARBA00006865"/>
    </source>
</evidence>
<evidence type="ECO:0000259" key="20">
    <source>
        <dbReference type="PROSITE" id="PS52005"/>
    </source>
</evidence>
<evidence type="ECO:0000256" key="1">
    <source>
        <dbReference type="ARBA" id="ARBA00004606"/>
    </source>
</evidence>
<dbReference type="PANTHER" id="PTHR10963">
    <property type="entry name" value="GLYCOSYL HYDROLASE-RELATED"/>
    <property type="match status" value="1"/>
</dbReference>
<gene>
    <name evidence="21" type="ORF">SCD92_04660</name>
</gene>
<dbReference type="Pfam" id="PF03935">
    <property type="entry name" value="SKN1_KRE6_Sbg1"/>
    <property type="match status" value="1"/>
</dbReference>
<evidence type="ECO:0000313" key="22">
    <source>
        <dbReference type="Proteomes" id="UP001273505"/>
    </source>
</evidence>
<comment type="similarity">
    <text evidence="2">Belongs to the glycosyl hydrolase 16 family.</text>
</comment>
<feature type="compositionally biased region" description="Polar residues" evidence="15">
    <location>
        <begin position="1081"/>
        <end position="1095"/>
    </location>
</feature>
<feature type="chain" id="PRO_5045175457" evidence="16">
    <location>
        <begin position="32"/>
        <end position="1740"/>
    </location>
</feature>
<dbReference type="InterPro" id="IPR050546">
    <property type="entry name" value="Glycosyl_Hydrlase_16"/>
</dbReference>
<evidence type="ECO:0000256" key="15">
    <source>
        <dbReference type="SAM" id="MobiDB-lite"/>
    </source>
</evidence>
<evidence type="ECO:0000256" key="14">
    <source>
        <dbReference type="PROSITE-ProRule" id="PRU00433"/>
    </source>
</evidence>
<dbReference type="InterPro" id="IPR000757">
    <property type="entry name" value="Beta-glucanase-like"/>
</dbReference>
<dbReference type="CDD" id="cd08023">
    <property type="entry name" value="GH16_laminarinase_like"/>
    <property type="match status" value="1"/>
</dbReference>
<dbReference type="RefSeq" id="WP_302724642.1">
    <property type="nucleotide sequence ID" value="NZ_JAULRU010000823.1"/>
</dbReference>
<feature type="region of interest" description="Disordered" evidence="15">
    <location>
        <begin position="1053"/>
        <end position="1100"/>
    </location>
</feature>
<evidence type="ECO:0000259" key="17">
    <source>
        <dbReference type="PROSITE" id="PS51007"/>
    </source>
</evidence>
<dbReference type="InterPro" id="IPR005629">
    <property type="entry name" value="Skn1/Kre6/Sbg1"/>
</dbReference>
<reference evidence="21 22" key="1">
    <citation type="submission" date="2023-11" db="EMBL/GenBank/DDBJ databases">
        <title>Gilvimarinus fulvus sp. nov., isolated from the surface of Kelp.</title>
        <authorList>
            <person name="Sun Y.Y."/>
            <person name="Gong Y."/>
            <person name="Du Z.J."/>
        </authorList>
    </citation>
    <scope>NUCLEOTIDE SEQUENCE [LARGE SCALE GENOMIC DNA]</scope>
    <source>
        <strain evidence="21 22">SDUM040013</strain>
    </source>
</reference>
<keyword evidence="11" id="KW-0472">Membrane</keyword>
<dbReference type="Pfam" id="PF02412">
    <property type="entry name" value="TSP_3"/>
    <property type="match status" value="6"/>
</dbReference>
<keyword evidence="22" id="KW-1185">Reference proteome</keyword>
<dbReference type="PROSITE" id="PS51762">
    <property type="entry name" value="GH16_2"/>
    <property type="match status" value="1"/>
</dbReference>
<evidence type="ECO:0000256" key="3">
    <source>
        <dbReference type="ARBA" id="ARBA00010962"/>
    </source>
</evidence>
<evidence type="ECO:0000256" key="13">
    <source>
        <dbReference type="ARBA" id="ARBA00023316"/>
    </source>
</evidence>
<dbReference type="SUPFAM" id="SSF103647">
    <property type="entry name" value="TSP type-3 repeat"/>
    <property type="match status" value="3"/>
</dbReference>
<comment type="caution">
    <text evidence="21">The sequence shown here is derived from an EMBL/GenBank/DDBJ whole genome shotgun (WGS) entry which is preliminary data.</text>
</comment>
<keyword evidence="5" id="KW-0812">Transmembrane</keyword>
<dbReference type="Gene3D" id="1.10.760.10">
    <property type="entry name" value="Cytochrome c-like domain"/>
    <property type="match status" value="1"/>
</dbReference>
<evidence type="ECO:0000256" key="5">
    <source>
        <dbReference type="ARBA" id="ARBA00022692"/>
    </source>
</evidence>
<dbReference type="Proteomes" id="UP001273505">
    <property type="component" value="Unassembled WGS sequence"/>
</dbReference>
<dbReference type="InterPro" id="IPR047569">
    <property type="entry name" value="CBM56"/>
</dbReference>
<dbReference type="InterPro" id="IPR010538">
    <property type="entry name" value="DHOR"/>
</dbReference>
<dbReference type="EMBL" id="JAXAFO010000005">
    <property type="protein sequence ID" value="MDX6848639.1"/>
    <property type="molecule type" value="Genomic_DNA"/>
</dbReference>
<sequence>MNKRNRRKTPRPLLVGAAALAAALSAASSQAQQVGQLLWEDNFNNLNTNHWNVVEGNGCQLGPNLCGWGNQELEYYQADNVSIESVPGEPGNSALVFEARSENVDGSAFTSGKLDSQNAVAIQYGMIETRIRVPNLETGLWPAFWLLGTSTASWPAKGEIDMMEMGHRQEEIDKFHAGATPNSFVGGNAIFYSDDACVEGNPTCAAMSAWETDNAYVSQSPMNDRFITYRLYWTDESLRFTAIDNGVEYDMYDAPIGITEESDEFRAPFYLLMNLAVGGNFTDALQNNQVTAPIPAKMYIDYVRVYEYDGLGEVILGQTSQPEVGTFGVFTDDTFTNNKLEAGSSSDVYIWSTGSLVGGSEPAYEGDNVISWDYTAPGQWFGGGIQARQPLNMDNFAEGTVSFRIKVPANVSFKVGMTDTYTNENYIDFPAGENKYGLVRNGEWGTVTIPVADLRGSLVAIQSLAYPFVILNGDNLPGANFSLAIDDIVWTGGGNAADDDGDGVPNQNDACPSTPAGTSVDSSGCALVVPTDTDGDGVLDGDDACPNTQAGVTVNALGCSTESVRVQAEDYVNYIDGDAGNNGGAYRTDDVDIEATSDTDGGYNVGWTGTGEWLEYSSNLAAGTYQVTARVAALNDGGALSVGINGAYTPSTAVNSTGGWQTWQSIVLGTVDTVAGDANVRINIDAAGFNLNWISLEKIVIDTDGDGVGDSQDQCPATAAGSAVNAAGCASAGVQLQAEDYINYSDTTPGNEGGAYRNDNVDIEAAADSGGGFNVGWTATGEWLEYSAELAAGTYNVTARVAAQGGGGRITVTADGASTGSTAVGDTGGWQSWVTRDLGSVTVGNGVTTIRLTADSVPFNINWLALTPGTAPADSDNDGVNDGQDQCPNTPAGTQVDGNGCAVVLDTDNDGVADGADACPSTPAGANVDANGCQIFGDSDGDGVTDNLDQCPATPAGASVDGNGCEVNSNDGSYGIGEPGAGSLEFYLNTADWADLHYTVNGGGQINVAMMQASGRNTYSANGFSSGDVIDYSFTYWNANLAGAVDSPWASYTVGNGSNPDPGPDPDPTPTDSDGDGVVNAQDQCPGTPAGTSVDGNGCPLTTPPGAQVVPLFDQNTPLEPVIVYDRGDALVTRFSDRARDRHAKENHFQAYDHYLTFYWEDRTAAIEIVDYVAKGGDSIRMNVRSEFKLSDTEAENRWWYEGLNTLAQYCGNGVMDTNDNVNYWKEESWNCREGRPIQVGDKLEFEISQFLDVGVPRGRANYYGTTYLYIVGEGLVPWDVTDKVEFVGGNYLQRDSIPVPEKARMGGDTTLHVQMTAEPDGHFQQMANNLGYENGQPFVLGRRVHHSSFVDGTHDENPENGVNNAAMGKSGPHYINERCSDCHVRNGRASVAEIGEPLDRWVFKIGDADGNPEPARGRVLQPQGIGSEGNVAIQSWTESGGLRSPNYTFSNGAPDTFSARLAPNLNGIGLLEAIPESDILAKEDPNDANGDGISGRANRISDPATGQTRLGRFGYKAATVSVEHQVAAAFNTDMGVMTNLLPSPDCGSAQSNCGPAGSELADEHLNNLIKYVSLLGVRPQRAYNDPAVLNGEQTFGQIGCADCHTPSHQTSEYHPLAELRDQTIRPYTDMLLHDMGPGLADNLGEGEATGSEWRTAPLWGVGLSACVTGGVEGGRGWDAFGLDGYEYCTPDANFLHDGRARTIDEAIRWHGGEALASKQAYDGLSNNARDNLLRFIESL</sequence>
<evidence type="ECO:0000256" key="10">
    <source>
        <dbReference type="ARBA" id="ARBA00023004"/>
    </source>
</evidence>
<evidence type="ECO:0000256" key="12">
    <source>
        <dbReference type="ARBA" id="ARBA00023180"/>
    </source>
</evidence>
<comment type="similarity">
    <text evidence="3">Belongs to the SKN1/KRE6 family.</text>
</comment>
<dbReference type="SUPFAM" id="SSF46626">
    <property type="entry name" value="Cytochrome c"/>
    <property type="match status" value="1"/>
</dbReference>
<evidence type="ECO:0000313" key="21">
    <source>
        <dbReference type="EMBL" id="MDX6848639.1"/>
    </source>
</evidence>
<feature type="domain" description="CBM6" evidence="18">
    <location>
        <begin position="564"/>
        <end position="697"/>
    </location>
</feature>
<feature type="domain" description="CBM6" evidence="18">
    <location>
        <begin position="734"/>
        <end position="867"/>
    </location>
</feature>
<accession>A0ABU4RUT1</accession>
<name>A0ABU4RUT1_9GAMM</name>
<dbReference type="PROSITE" id="PS52005">
    <property type="entry name" value="CBM56"/>
    <property type="match status" value="1"/>
</dbReference>
<dbReference type="Gene3D" id="2.60.120.200">
    <property type="match status" value="1"/>
</dbReference>
<dbReference type="PROSITE" id="PS51175">
    <property type="entry name" value="CBM6"/>
    <property type="match status" value="2"/>
</dbReference>
<organism evidence="21 22">
    <name type="scientific">Gilvimarinus gilvus</name>
    <dbReference type="NCBI Taxonomy" id="3058038"/>
    <lineage>
        <taxon>Bacteria</taxon>
        <taxon>Pseudomonadati</taxon>
        <taxon>Pseudomonadota</taxon>
        <taxon>Gammaproteobacteria</taxon>
        <taxon>Cellvibrionales</taxon>
        <taxon>Cellvibrionaceae</taxon>
        <taxon>Gilvimarinus</taxon>
    </lineage>
</organism>
<keyword evidence="8" id="KW-0735">Signal-anchor</keyword>
<evidence type="ECO:0000256" key="9">
    <source>
        <dbReference type="ARBA" id="ARBA00022989"/>
    </source>
</evidence>
<dbReference type="InterPro" id="IPR009056">
    <property type="entry name" value="Cyt_c-like_dom"/>
</dbReference>
<comment type="subcellular location">
    <subcellularLocation>
        <location evidence="1">Membrane</location>
        <topology evidence="1">Single-pass type II membrane protein</topology>
    </subcellularLocation>
</comment>
<dbReference type="Gene3D" id="4.10.1080.10">
    <property type="entry name" value="TSP type-3 repeat"/>
    <property type="match status" value="1"/>
</dbReference>
<dbReference type="SUPFAM" id="SSF49785">
    <property type="entry name" value="Galactose-binding domain-like"/>
    <property type="match status" value="3"/>
</dbReference>
<keyword evidence="13" id="KW-0961">Cell wall biogenesis/degradation</keyword>
<keyword evidence="7 16" id="KW-0732">Signal</keyword>
<feature type="domain" description="Cytochrome c" evidence="17">
    <location>
        <begin position="1587"/>
        <end position="1740"/>
    </location>
</feature>
<dbReference type="SUPFAM" id="SSF49899">
    <property type="entry name" value="Concanavalin A-like lectins/glucanases"/>
    <property type="match status" value="1"/>
</dbReference>
<dbReference type="PROSITE" id="PS51007">
    <property type="entry name" value="CYTC"/>
    <property type="match status" value="1"/>
</dbReference>
<dbReference type="SMART" id="SM00606">
    <property type="entry name" value="CBD_IV"/>
    <property type="match status" value="2"/>
</dbReference>
<dbReference type="Gene3D" id="2.60.120.260">
    <property type="entry name" value="Galactose-binding domain-like"/>
    <property type="match status" value="2"/>
</dbReference>
<feature type="domain" description="CBM56" evidence="20">
    <location>
        <begin position="963"/>
        <end position="1054"/>
    </location>
</feature>
<evidence type="ECO:0000259" key="18">
    <source>
        <dbReference type="PROSITE" id="PS51175"/>
    </source>
</evidence>
<dbReference type="InterPro" id="IPR028974">
    <property type="entry name" value="TSP_type-3_rpt"/>
</dbReference>
<dbReference type="Pfam" id="PF22184">
    <property type="entry name" value="CBM_56"/>
    <property type="match status" value="1"/>
</dbReference>
<dbReference type="PANTHER" id="PTHR10963:SF55">
    <property type="entry name" value="GLYCOSIDE HYDROLASE FAMILY 16 PROTEIN"/>
    <property type="match status" value="1"/>
</dbReference>
<dbReference type="Pfam" id="PF18099">
    <property type="entry name" value="CBM_35_2"/>
    <property type="match status" value="1"/>
</dbReference>
<feature type="signal peptide" evidence="16">
    <location>
        <begin position="1"/>
        <end position="31"/>
    </location>
</feature>
<evidence type="ECO:0000256" key="16">
    <source>
        <dbReference type="SAM" id="SignalP"/>
    </source>
</evidence>
<evidence type="ECO:0000256" key="6">
    <source>
        <dbReference type="ARBA" id="ARBA00022723"/>
    </source>
</evidence>
<keyword evidence="10 14" id="KW-0408">Iron</keyword>
<evidence type="ECO:0000259" key="19">
    <source>
        <dbReference type="PROSITE" id="PS51762"/>
    </source>
</evidence>
<evidence type="ECO:0000256" key="4">
    <source>
        <dbReference type="ARBA" id="ARBA00022617"/>
    </source>
</evidence>
<keyword evidence="9" id="KW-1133">Transmembrane helix</keyword>
<evidence type="ECO:0000256" key="8">
    <source>
        <dbReference type="ARBA" id="ARBA00022968"/>
    </source>
</evidence>
<dbReference type="Pfam" id="PF06537">
    <property type="entry name" value="DHOR"/>
    <property type="match status" value="1"/>
</dbReference>
<dbReference type="InterPro" id="IPR041342">
    <property type="entry name" value="CBM35"/>
</dbReference>
<keyword evidence="4 14" id="KW-0349">Heme</keyword>
<dbReference type="Pfam" id="PF03422">
    <property type="entry name" value="CBM_6"/>
    <property type="match status" value="1"/>
</dbReference>
<proteinExistence type="inferred from homology"/>
<dbReference type="InterPro" id="IPR036909">
    <property type="entry name" value="Cyt_c-like_dom_sf"/>
</dbReference>
<evidence type="ECO:0000256" key="7">
    <source>
        <dbReference type="ARBA" id="ARBA00022729"/>
    </source>
</evidence>
<keyword evidence="6 14" id="KW-0479">Metal-binding</keyword>
<dbReference type="InterPro" id="IPR013320">
    <property type="entry name" value="ConA-like_dom_sf"/>
</dbReference>
<dbReference type="InterPro" id="IPR005084">
    <property type="entry name" value="CBM6"/>
</dbReference>
<dbReference type="InterPro" id="IPR008979">
    <property type="entry name" value="Galactose-bd-like_sf"/>
</dbReference>
<protein>
    <submittedName>
        <fullName evidence="21">Di-heme oxidoredictase family protein</fullName>
    </submittedName>
</protein>
<feature type="domain" description="GH16" evidence="19">
    <location>
        <begin position="37"/>
        <end position="311"/>
    </location>
</feature>
<dbReference type="InterPro" id="IPR003367">
    <property type="entry name" value="Thrombospondin_3-like_rpt"/>
</dbReference>
<evidence type="ECO:0000256" key="11">
    <source>
        <dbReference type="ARBA" id="ARBA00023136"/>
    </source>
</evidence>